<dbReference type="SUPFAM" id="SSF55816">
    <property type="entry name" value="5'-nucleotidase (syn. UDP-sugar hydrolase), C-terminal domain"/>
    <property type="match status" value="1"/>
</dbReference>
<protein>
    <submittedName>
        <fullName evidence="3">2',3'-cyclic-nucleotide 2'-phosphodiesterase (5'-nucleotidase family)</fullName>
    </submittedName>
</protein>
<organism evidence="3 4">
    <name type="scientific">Armatimonas rosea</name>
    <dbReference type="NCBI Taxonomy" id="685828"/>
    <lineage>
        <taxon>Bacteria</taxon>
        <taxon>Bacillati</taxon>
        <taxon>Armatimonadota</taxon>
        <taxon>Armatimonadia</taxon>
        <taxon>Armatimonadales</taxon>
        <taxon>Armatimonadaceae</taxon>
        <taxon>Armatimonas</taxon>
    </lineage>
</organism>
<dbReference type="PANTHER" id="PTHR11575">
    <property type="entry name" value="5'-NUCLEOTIDASE-RELATED"/>
    <property type="match status" value="1"/>
</dbReference>
<comment type="caution">
    <text evidence="3">The sequence shown here is derived from an EMBL/GenBank/DDBJ whole genome shotgun (WGS) entry which is preliminary data.</text>
</comment>
<dbReference type="GO" id="GO:0009166">
    <property type="term" value="P:nucleotide catabolic process"/>
    <property type="evidence" value="ECO:0007669"/>
    <property type="project" value="InterPro"/>
</dbReference>
<reference evidence="3 4" key="1">
    <citation type="submission" date="2020-08" db="EMBL/GenBank/DDBJ databases">
        <title>Genomic Encyclopedia of Type Strains, Phase IV (KMG-IV): sequencing the most valuable type-strain genomes for metagenomic binning, comparative biology and taxonomic classification.</title>
        <authorList>
            <person name="Goeker M."/>
        </authorList>
    </citation>
    <scope>NUCLEOTIDE SEQUENCE [LARGE SCALE GENOMIC DNA]</scope>
    <source>
        <strain evidence="3 4">DSM 23562</strain>
    </source>
</reference>
<dbReference type="RefSeq" id="WP_184199991.1">
    <property type="nucleotide sequence ID" value="NZ_JACHGW010000003.1"/>
</dbReference>
<feature type="domain" description="5'-Nucleotidase C-terminal" evidence="2">
    <location>
        <begin position="32"/>
        <end position="165"/>
    </location>
</feature>
<keyword evidence="1" id="KW-0732">Signal</keyword>
<evidence type="ECO:0000259" key="2">
    <source>
        <dbReference type="Pfam" id="PF02872"/>
    </source>
</evidence>
<gene>
    <name evidence="3" type="ORF">HNQ39_003772</name>
</gene>
<dbReference type="EMBL" id="JACHGW010000003">
    <property type="protein sequence ID" value="MBB6051962.1"/>
    <property type="molecule type" value="Genomic_DNA"/>
</dbReference>
<dbReference type="InterPro" id="IPR008334">
    <property type="entry name" value="5'-Nucleotdase_C"/>
</dbReference>
<evidence type="ECO:0000313" key="4">
    <source>
        <dbReference type="Proteomes" id="UP000520814"/>
    </source>
</evidence>
<feature type="signal peptide" evidence="1">
    <location>
        <begin position="1"/>
        <end position="25"/>
    </location>
</feature>
<dbReference type="AlphaFoldDB" id="A0A7W9W8U6"/>
<dbReference type="GO" id="GO:0016787">
    <property type="term" value="F:hydrolase activity"/>
    <property type="evidence" value="ECO:0007669"/>
    <property type="project" value="InterPro"/>
</dbReference>
<dbReference type="Gene3D" id="3.90.780.10">
    <property type="entry name" value="5'-Nucleotidase, C-terminal domain"/>
    <property type="match status" value="1"/>
</dbReference>
<dbReference type="Pfam" id="PF02872">
    <property type="entry name" value="5_nucleotid_C"/>
    <property type="match status" value="1"/>
</dbReference>
<evidence type="ECO:0000313" key="3">
    <source>
        <dbReference type="EMBL" id="MBB6051962.1"/>
    </source>
</evidence>
<evidence type="ECO:0000256" key="1">
    <source>
        <dbReference type="SAM" id="SignalP"/>
    </source>
</evidence>
<keyword evidence="4" id="KW-1185">Reference proteome</keyword>
<dbReference type="PANTHER" id="PTHR11575:SF24">
    <property type="entry name" value="5'-NUCLEOTIDASE"/>
    <property type="match status" value="1"/>
</dbReference>
<name>A0A7W9W8U6_ARMRO</name>
<accession>A0A7W9W8U6</accession>
<proteinExistence type="predicted"/>
<sequence length="207" mass="21627">METTRFRFLVLAALALGGLGLPVQAQPSEKTAIRLGEAEAGNLVADAVRQSVGAEIALVPAAAFKGSKALSPEAATALLDPATDEIVVLSIRGSQLKDALERSVSFAGTPFAGFLQVSGLTFQYNGSFDVGERVVKITVGGAPLDPKKTYKLATTKPLADGQQGYFQIWKKDQIVAGGKTVTLAEAMRALPAGTSAKVEGRIVRVDK</sequence>
<feature type="chain" id="PRO_5031217855" evidence="1">
    <location>
        <begin position="26"/>
        <end position="207"/>
    </location>
</feature>
<dbReference type="InterPro" id="IPR006179">
    <property type="entry name" value="5_nucleotidase/apyrase"/>
</dbReference>
<dbReference type="Proteomes" id="UP000520814">
    <property type="component" value="Unassembled WGS sequence"/>
</dbReference>
<dbReference type="InterPro" id="IPR036907">
    <property type="entry name" value="5'-Nucleotdase_C_sf"/>
</dbReference>